<organism evidence="1 2">
    <name type="scientific">Streptomyces katrae</name>
    <dbReference type="NCBI Taxonomy" id="68223"/>
    <lineage>
        <taxon>Bacteria</taxon>
        <taxon>Bacillati</taxon>
        <taxon>Actinomycetota</taxon>
        <taxon>Actinomycetes</taxon>
        <taxon>Kitasatosporales</taxon>
        <taxon>Streptomycetaceae</taxon>
        <taxon>Streptomyces</taxon>
    </lineage>
</organism>
<dbReference type="EMBL" id="JASITI010000021">
    <property type="protein sequence ID" value="MDK9497654.1"/>
    <property type="molecule type" value="Genomic_DNA"/>
</dbReference>
<keyword evidence="2" id="KW-1185">Reference proteome</keyword>
<dbReference type="Proteomes" id="UP001223390">
    <property type="component" value="Unassembled WGS sequence"/>
</dbReference>
<evidence type="ECO:0000313" key="1">
    <source>
        <dbReference type="EMBL" id="MDK9497654.1"/>
    </source>
</evidence>
<protein>
    <submittedName>
        <fullName evidence="1">Uncharacterized protein</fullName>
    </submittedName>
</protein>
<evidence type="ECO:0000313" key="2">
    <source>
        <dbReference type="Proteomes" id="UP001223390"/>
    </source>
</evidence>
<name>A0ABT7GWL3_9ACTN</name>
<gene>
    <name evidence="1" type="ORF">QEZ40_002597</name>
</gene>
<accession>A0ABT7GWL3</accession>
<sequence length="69" mass="7975">MEHHGGLTPKEAEEAALEWYRYEPAGDPYRGLVFHDESWHWAMPAIHGHRYTVEHPEPAYPSSGYLALE</sequence>
<comment type="caution">
    <text evidence="1">The sequence shown here is derived from an EMBL/GenBank/DDBJ whole genome shotgun (WGS) entry which is preliminary data.</text>
</comment>
<reference evidence="1 2" key="1">
    <citation type="submission" date="2023-05" db="EMBL/GenBank/DDBJ databases">
        <title>Sequencing and Assembly of Streptomyces sp. NP73.</title>
        <authorList>
            <person name="Konwar A.N."/>
            <person name="Saikia K."/>
            <person name="Thakur D."/>
        </authorList>
    </citation>
    <scope>NUCLEOTIDE SEQUENCE [LARGE SCALE GENOMIC DNA]</scope>
    <source>
        <strain evidence="1 2">NP73</strain>
    </source>
</reference>
<dbReference type="RefSeq" id="WP_285343387.1">
    <property type="nucleotide sequence ID" value="NZ_JASITI010000021.1"/>
</dbReference>
<proteinExistence type="predicted"/>